<dbReference type="KEGG" id="bxe:Bxe_B0271"/>
<accession>Q13JR4</accession>
<dbReference type="EMBL" id="CP000271">
    <property type="protein sequence ID" value="ABE35675.1"/>
    <property type="molecule type" value="Genomic_DNA"/>
</dbReference>
<dbReference type="STRING" id="266265.Bxe_B0271"/>
<evidence type="ECO:0008006" key="4">
    <source>
        <dbReference type="Google" id="ProtNLM"/>
    </source>
</evidence>
<evidence type="ECO:0000313" key="2">
    <source>
        <dbReference type="EMBL" id="ABE35675.1"/>
    </source>
</evidence>
<reference evidence="2 3" key="1">
    <citation type="journal article" date="2006" name="Proc. Natl. Acad. Sci. U.S.A.">
        <title>Burkholderia xenovorans LB400 harbors a multi-replicon, 9.73-Mbp genome shaped for versatility.</title>
        <authorList>
            <person name="Chain P.S."/>
            <person name="Denef V.J."/>
            <person name="Konstantinidis K.T."/>
            <person name="Vergez L.M."/>
            <person name="Agullo L."/>
            <person name="Reyes V.L."/>
            <person name="Hauser L."/>
            <person name="Cordova M."/>
            <person name="Gomez L."/>
            <person name="Gonzalez M."/>
            <person name="Land M."/>
            <person name="Lao V."/>
            <person name="Larimer F."/>
            <person name="LiPuma J.J."/>
            <person name="Mahenthiralingam E."/>
            <person name="Malfatti S.A."/>
            <person name="Marx C.J."/>
            <person name="Parnell J.J."/>
            <person name="Ramette A."/>
            <person name="Richardson P."/>
            <person name="Seeger M."/>
            <person name="Smith D."/>
            <person name="Spilker T."/>
            <person name="Sul W.J."/>
            <person name="Tsoi T.V."/>
            <person name="Ulrich L.E."/>
            <person name="Zhulin I.B."/>
            <person name="Tiedje J.M."/>
        </authorList>
    </citation>
    <scope>NUCLEOTIDE SEQUENCE [LARGE SCALE GENOMIC DNA]</scope>
    <source>
        <strain evidence="2 3">LB400</strain>
    </source>
</reference>
<keyword evidence="1" id="KW-1133">Transmembrane helix</keyword>
<keyword evidence="1" id="KW-0472">Membrane</keyword>
<name>Q13JR4_PARXL</name>
<proteinExistence type="predicted"/>
<keyword evidence="1" id="KW-0812">Transmembrane</keyword>
<dbReference type="PATRIC" id="fig|266265.5.peg.7528"/>
<dbReference type="Proteomes" id="UP000001817">
    <property type="component" value="Chromosome 2"/>
</dbReference>
<feature type="transmembrane region" description="Helical" evidence="1">
    <location>
        <begin position="34"/>
        <end position="56"/>
    </location>
</feature>
<sequence>MRLAIGVAFVGIGYGTESDLVSYLTSKYFGRKHFGAIYGCLIILFLSGVSIGPLMYGTARSMFGSYGHDLLQVSRIIGPVLTTQISIAQAVSRQASQLRSRAAQLIRETVQEILADELAADADDIR</sequence>
<protein>
    <recommendedName>
        <fullName evidence="4">Major facilitator superfamily (MFS) profile domain-containing protein</fullName>
    </recommendedName>
</protein>
<gene>
    <name evidence="2" type="ORF">Bxe_B0271</name>
</gene>
<dbReference type="AlphaFoldDB" id="Q13JR4"/>
<keyword evidence="3" id="KW-1185">Reference proteome</keyword>
<evidence type="ECO:0000256" key="1">
    <source>
        <dbReference type="SAM" id="Phobius"/>
    </source>
</evidence>
<evidence type="ECO:0000313" key="3">
    <source>
        <dbReference type="Proteomes" id="UP000001817"/>
    </source>
</evidence>
<organism evidence="2 3">
    <name type="scientific">Paraburkholderia xenovorans (strain LB400)</name>
    <dbReference type="NCBI Taxonomy" id="266265"/>
    <lineage>
        <taxon>Bacteria</taxon>
        <taxon>Pseudomonadati</taxon>
        <taxon>Pseudomonadota</taxon>
        <taxon>Betaproteobacteria</taxon>
        <taxon>Burkholderiales</taxon>
        <taxon>Burkholderiaceae</taxon>
        <taxon>Paraburkholderia</taxon>
    </lineage>
</organism>